<name>I6NDV9_ERECY</name>
<dbReference type="InterPro" id="IPR018170">
    <property type="entry name" value="Aldo/ket_reductase_CS"/>
</dbReference>
<protein>
    <recommendedName>
        <fullName evidence="6">NADP-dependent oxidoreductase domain-containing protein</fullName>
    </recommendedName>
</protein>
<keyword evidence="2" id="KW-0560">Oxidoreductase</keyword>
<proteinExistence type="inferred from homology"/>
<dbReference type="PRINTS" id="PR00069">
    <property type="entry name" value="ALDKETRDTASE"/>
</dbReference>
<organism evidence="7 8">
    <name type="scientific">Eremothecium cymbalariae (strain CBS 270.75 / DBVPG 7215 / KCTC 17166 / NRRL Y-17582)</name>
    <name type="common">Yeast</name>
    <dbReference type="NCBI Taxonomy" id="931890"/>
    <lineage>
        <taxon>Eukaryota</taxon>
        <taxon>Fungi</taxon>
        <taxon>Dikarya</taxon>
        <taxon>Ascomycota</taxon>
        <taxon>Saccharomycotina</taxon>
        <taxon>Saccharomycetes</taxon>
        <taxon>Saccharomycetales</taxon>
        <taxon>Saccharomycetaceae</taxon>
        <taxon>Eremothecium</taxon>
    </lineage>
</organism>
<evidence type="ECO:0000259" key="6">
    <source>
        <dbReference type="Pfam" id="PF00248"/>
    </source>
</evidence>
<dbReference type="eggNOG" id="KOG1577">
    <property type="taxonomic scope" value="Eukaryota"/>
</dbReference>
<dbReference type="HOGENOM" id="CLU_023205_0_0_1"/>
<dbReference type="GO" id="GO:0034599">
    <property type="term" value="P:cellular response to oxidative stress"/>
    <property type="evidence" value="ECO:0007669"/>
    <property type="project" value="EnsemblFungi"/>
</dbReference>
<dbReference type="GO" id="GO:0032866">
    <property type="term" value="F:D-xylose reductase (NADPH) activity"/>
    <property type="evidence" value="ECO:0007669"/>
    <property type="project" value="EnsemblFungi"/>
</dbReference>
<evidence type="ECO:0000256" key="5">
    <source>
        <dbReference type="PIRSR" id="PIRSR000097-3"/>
    </source>
</evidence>
<dbReference type="PANTHER" id="PTHR11732">
    <property type="entry name" value="ALDO/KETO REDUCTASE"/>
    <property type="match status" value="1"/>
</dbReference>
<dbReference type="GO" id="GO:0019388">
    <property type="term" value="P:galactose catabolic process"/>
    <property type="evidence" value="ECO:0007669"/>
    <property type="project" value="EnsemblFungi"/>
</dbReference>
<dbReference type="EMBL" id="CP002501">
    <property type="protein sequence ID" value="AET40251.1"/>
    <property type="molecule type" value="Genomic_DNA"/>
</dbReference>
<dbReference type="InterPro" id="IPR020471">
    <property type="entry name" value="AKR"/>
</dbReference>
<dbReference type="AlphaFoldDB" id="I6NDV9"/>
<feature type="binding site" evidence="4">
    <location>
        <position position="113"/>
    </location>
    <ligand>
        <name>substrate</name>
    </ligand>
</feature>
<dbReference type="STRING" id="931890.I6NDV9"/>
<dbReference type="GO" id="GO:0042843">
    <property type="term" value="P:D-xylose catabolic process"/>
    <property type="evidence" value="ECO:0007669"/>
    <property type="project" value="EnsemblFungi"/>
</dbReference>
<dbReference type="InterPro" id="IPR023210">
    <property type="entry name" value="NADP_OxRdtase_dom"/>
</dbReference>
<dbReference type="PIRSF" id="PIRSF000097">
    <property type="entry name" value="AKR"/>
    <property type="match status" value="1"/>
</dbReference>
<evidence type="ECO:0000256" key="2">
    <source>
        <dbReference type="ARBA" id="ARBA00023002"/>
    </source>
</evidence>
<comment type="similarity">
    <text evidence="1">Belongs to the aldo/keto reductase family.</text>
</comment>
<sequence length="326" mass="37014">MADTRTYTLNNGMKMPVVGLGCWKLSADVAATQVYEAIKLGYRLFDGALCYGNEKEIGVGIKQAINEGLVKREDLFIVSKLWCNFHHPDHVKLALQRTLNDLGLDYVDLYYIHFPLPIKYVPLEEKYPPEMYTGEEDRRNNIVSEQQVPILDTYRAMEKLVDEGLVKSLGLSNFQACLIQDLLRGARIKPVALQVELHPYLSQERLVTYAQSKDIQVVAYSTFGPLSFLELGNSAAKDVTPLLEHEIVLNIAKKHDVTPSQVILRWATQRGIAVIPKSSKKERLLNNLNSDKALTLSDSEMSDIFSLNKNLRFLDPWDWARLPGFF</sequence>
<accession>I6NDV9</accession>
<dbReference type="Proteomes" id="UP000006790">
    <property type="component" value="Chromosome 5"/>
</dbReference>
<evidence type="ECO:0000313" key="8">
    <source>
        <dbReference type="Proteomes" id="UP000006790"/>
    </source>
</evidence>
<keyword evidence="8" id="KW-1185">Reference proteome</keyword>
<dbReference type="PROSITE" id="PS00062">
    <property type="entry name" value="ALDOKETO_REDUCTASE_2"/>
    <property type="match status" value="1"/>
</dbReference>
<dbReference type="FunCoup" id="I6NDV9">
    <property type="interactions" value="384"/>
</dbReference>
<dbReference type="FunFam" id="3.20.20.100:FF:000007">
    <property type="entry name" value="NAD(P)H-dependent D-xylose reductase xyl1"/>
    <property type="match status" value="1"/>
</dbReference>
<dbReference type="Gene3D" id="3.20.20.100">
    <property type="entry name" value="NADP-dependent oxidoreductase domain"/>
    <property type="match status" value="1"/>
</dbReference>
<evidence type="ECO:0000256" key="1">
    <source>
        <dbReference type="ARBA" id="ARBA00007905"/>
    </source>
</evidence>
<dbReference type="SUPFAM" id="SSF51430">
    <property type="entry name" value="NAD(P)-linked oxidoreductase"/>
    <property type="match status" value="1"/>
</dbReference>
<evidence type="ECO:0000256" key="3">
    <source>
        <dbReference type="PIRSR" id="PIRSR000097-1"/>
    </source>
</evidence>
<dbReference type="OrthoDB" id="416253at2759"/>
<dbReference type="GO" id="GO:0071470">
    <property type="term" value="P:cellular response to osmotic stress"/>
    <property type="evidence" value="ECO:0007669"/>
    <property type="project" value="EnsemblFungi"/>
</dbReference>
<dbReference type="InParanoid" id="I6NDV9"/>
<dbReference type="GO" id="GO:0003729">
    <property type="term" value="F:mRNA binding"/>
    <property type="evidence" value="ECO:0007669"/>
    <property type="project" value="EnsemblFungi"/>
</dbReference>
<dbReference type="PROSITE" id="PS00798">
    <property type="entry name" value="ALDOKETO_REDUCTASE_1"/>
    <property type="match status" value="1"/>
</dbReference>
<dbReference type="InterPro" id="IPR036812">
    <property type="entry name" value="NAD(P)_OxRdtase_dom_sf"/>
</dbReference>
<dbReference type="RefSeq" id="XP_003647068.1">
    <property type="nucleotide sequence ID" value="XM_003647020.1"/>
</dbReference>
<reference evidence="7 8" key="1">
    <citation type="journal article" date="2011" name="G3 (Bethesda)">
        <title>Genome evolution in the Eremothecium clade of the Saccharomyces complex revealed by comparative genomics.</title>
        <authorList>
            <person name="Wendland J."/>
            <person name="Walther A."/>
        </authorList>
    </citation>
    <scope>NUCLEOTIDE SEQUENCE [LARGE SCALE GENOMIC DNA]</scope>
    <source>
        <strain evidence="8">CBS 270.75 / DBVPG 7215 / KCTC 17166 / NRRL Y-17582</strain>
    </source>
</reference>
<dbReference type="Pfam" id="PF00248">
    <property type="entry name" value="Aldo_ket_red"/>
    <property type="match status" value="1"/>
</dbReference>
<feature type="site" description="Lowers pKa of active site Tyr" evidence="5">
    <location>
        <position position="80"/>
    </location>
</feature>
<feature type="domain" description="NADP-dependent oxidoreductase" evidence="6">
    <location>
        <begin position="20"/>
        <end position="308"/>
    </location>
</feature>
<feature type="active site" description="Proton donor" evidence="3">
    <location>
        <position position="51"/>
    </location>
</feature>
<evidence type="ECO:0000313" key="7">
    <source>
        <dbReference type="EMBL" id="AET40251.1"/>
    </source>
</evidence>
<evidence type="ECO:0000256" key="4">
    <source>
        <dbReference type="PIRSR" id="PIRSR000097-2"/>
    </source>
</evidence>
<dbReference type="GO" id="GO:0019568">
    <property type="term" value="P:arabinose catabolic process"/>
    <property type="evidence" value="ECO:0007669"/>
    <property type="project" value="EnsemblFungi"/>
</dbReference>
<dbReference type="GeneID" id="11470866"/>
<gene>
    <name evidence="7" type="ordered locus">Ecym_5508</name>
</gene>
<dbReference type="OMA" id="VHWPSEG"/>
<dbReference type="KEGG" id="erc:Ecym_5508"/>